<dbReference type="AlphaFoldDB" id="A0A8J2LQT4"/>
<protein>
    <submittedName>
        <fullName evidence="1">Uncharacterized protein</fullName>
    </submittedName>
</protein>
<gene>
    <name evidence="1" type="ORF">AFUS01_LOCUS37577</name>
</gene>
<proteinExistence type="predicted"/>
<keyword evidence="2" id="KW-1185">Reference proteome</keyword>
<comment type="caution">
    <text evidence="1">The sequence shown here is derived from an EMBL/GenBank/DDBJ whole genome shotgun (WGS) entry which is preliminary data.</text>
</comment>
<dbReference type="OrthoDB" id="4951847at2759"/>
<organism evidence="1 2">
    <name type="scientific">Allacma fusca</name>
    <dbReference type="NCBI Taxonomy" id="39272"/>
    <lineage>
        <taxon>Eukaryota</taxon>
        <taxon>Metazoa</taxon>
        <taxon>Ecdysozoa</taxon>
        <taxon>Arthropoda</taxon>
        <taxon>Hexapoda</taxon>
        <taxon>Collembola</taxon>
        <taxon>Symphypleona</taxon>
        <taxon>Sminthuridae</taxon>
        <taxon>Allacma</taxon>
    </lineage>
</organism>
<dbReference type="Proteomes" id="UP000708208">
    <property type="component" value="Unassembled WGS sequence"/>
</dbReference>
<dbReference type="EMBL" id="CAJVCH010544136">
    <property type="protein sequence ID" value="CAG7827599.1"/>
    <property type="molecule type" value="Genomic_DNA"/>
</dbReference>
<evidence type="ECO:0000313" key="2">
    <source>
        <dbReference type="Proteomes" id="UP000708208"/>
    </source>
</evidence>
<evidence type="ECO:0000313" key="1">
    <source>
        <dbReference type="EMBL" id="CAG7827599.1"/>
    </source>
</evidence>
<sequence>MPQLPNDTRWISNFALFDTFVLNRPKYLQLLEESIHNKEKLVSPEVQRILNSTDIITEAKEIRIRLKTIVEFLEMLERDSANVADALHVWISLREDPVFINYRSSIVARMKTSVKDFFYVAYAFQPLYQGNFKINNPIFWQFQ</sequence>
<reference evidence="1" key="1">
    <citation type="submission" date="2021-06" db="EMBL/GenBank/DDBJ databases">
        <authorList>
            <person name="Hodson N. C."/>
            <person name="Mongue J. A."/>
            <person name="Jaron S. K."/>
        </authorList>
    </citation>
    <scope>NUCLEOTIDE SEQUENCE</scope>
</reference>
<name>A0A8J2LQT4_9HEXA</name>
<accession>A0A8J2LQT4</accession>